<comment type="caution">
    <text evidence="3">The sequence shown here is derived from an EMBL/GenBank/DDBJ whole genome shotgun (WGS) entry which is preliminary data.</text>
</comment>
<evidence type="ECO:0000313" key="3">
    <source>
        <dbReference type="EMBL" id="KAK3791187.1"/>
    </source>
</evidence>
<feature type="transmembrane region" description="Helical" evidence="2">
    <location>
        <begin position="85"/>
        <end position="107"/>
    </location>
</feature>
<sequence>MSEEQQTTNREIKIALLIIRPPESSSSDKCDIKLEVICFFSFSCPNTSIPSIACSCFQKGLCLLTVHFKLSSWSRLFSQVFQSTMISWTALSVAGAALASLLAWLLWFRKTTRTFSVDLSHKKDVLFDFLKMPTSLQEVHPSIETVENTREEGSKLYFEVEENLGSLAGNKRVTLSIESYTDDSTHKSYIRLENHDTLVKVLVTLVISDYNPLAQLCSVESLSLSSQSSSSHSPSLTPSIDQWPRTPPPSPAEAAPASASTQNSRSTVRGCVEVTLIWGVAHLIARHLEHVWRTTLSNTDKLLTRNNPS</sequence>
<keyword evidence="4" id="KW-1185">Reference proteome</keyword>
<evidence type="ECO:0000256" key="2">
    <source>
        <dbReference type="SAM" id="Phobius"/>
    </source>
</evidence>
<keyword evidence="2" id="KW-1133">Transmembrane helix</keyword>
<keyword evidence="2" id="KW-0812">Transmembrane</keyword>
<organism evidence="3 4">
    <name type="scientific">Elysia crispata</name>
    <name type="common">lettuce slug</name>
    <dbReference type="NCBI Taxonomy" id="231223"/>
    <lineage>
        <taxon>Eukaryota</taxon>
        <taxon>Metazoa</taxon>
        <taxon>Spiralia</taxon>
        <taxon>Lophotrochozoa</taxon>
        <taxon>Mollusca</taxon>
        <taxon>Gastropoda</taxon>
        <taxon>Heterobranchia</taxon>
        <taxon>Euthyneura</taxon>
        <taxon>Panpulmonata</taxon>
        <taxon>Sacoglossa</taxon>
        <taxon>Placobranchoidea</taxon>
        <taxon>Plakobranchidae</taxon>
        <taxon>Elysia</taxon>
    </lineage>
</organism>
<name>A0AAE1AR34_9GAST</name>
<dbReference type="EMBL" id="JAWDGP010001483">
    <property type="protein sequence ID" value="KAK3791187.1"/>
    <property type="molecule type" value="Genomic_DNA"/>
</dbReference>
<feature type="compositionally biased region" description="Low complexity" evidence="1">
    <location>
        <begin position="227"/>
        <end position="239"/>
    </location>
</feature>
<gene>
    <name evidence="3" type="ORF">RRG08_025041</name>
</gene>
<dbReference type="Proteomes" id="UP001283361">
    <property type="component" value="Unassembled WGS sequence"/>
</dbReference>
<evidence type="ECO:0000256" key="1">
    <source>
        <dbReference type="SAM" id="MobiDB-lite"/>
    </source>
</evidence>
<feature type="region of interest" description="Disordered" evidence="1">
    <location>
        <begin position="227"/>
        <end position="264"/>
    </location>
</feature>
<keyword evidence="2" id="KW-0472">Membrane</keyword>
<protein>
    <submittedName>
        <fullName evidence="3">Uncharacterized protein</fullName>
    </submittedName>
</protein>
<proteinExistence type="predicted"/>
<evidence type="ECO:0000313" key="4">
    <source>
        <dbReference type="Proteomes" id="UP001283361"/>
    </source>
</evidence>
<reference evidence="3" key="1">
    <citation type="journal article" date="2023" name="G3 (Bethesda)">
        <title>A reference genome for the long-term kleptoplast-retaining sea slug Elysia crispata morphotype clarki.</title>
        <authorList>
            <person name="Eastman K.E."/>
            <person name="Pendleton A.L."/>
            <person name="Shaikh M.A."/>
            <person name="Suttiyut T."/>
            <person name="Ogas R."/>
            <person name="Tomko P."/>
            <person name="Gavelis G."/>
            <person name="Widhalm J.R."/>
            <person name="Wisecaver J.H."/>
        </authorList>
    </citation>
    <scope>NUCLEOTIDE SEQUENCE</scope>
    <source>
        <strain evidence="3">ECLA1</strain>
    </source>
</reference>
<dbReference type="AlphaFoldDB" id="A0AAE1AR34"/>
<accession>A0AAE1AR34</accession>